<evidence type="ECO:0000259" key="1">
    <source>
        <dbReference type="Pfam" id="PF13443"/>
    </source>
</evidence>
<dbReference type="InterPro" id="IPR001387">
    <property type="entry name" value="Cro/C1-type_HTH"/>
</dbReference>
<name>A0ABC9U3G1_CLOSY</name>
<dbReference type="InterPro" id="IPR010982">
    <property type="entry name" value="Lambda_DNA-bd_dom_sf"/>
</dbReference>
<gene>
    <name evidence="2" type="ORF">CLOSYM_00312</name>
</gene>
<dbReference type="Gene3D" id="1.10.260.40">
    <property type="entry name" value="lambda repressor-like DNA-binding domains"/>
    <property type="match status" value="1"/>
</dbReference>
<organism evidence="2 3">
    <name type="scientific">[Clostridium] symbiosum ATCC 14940</name>
    <dbReference type="NCBI Taxonomy" id="411472"/>
    <lineage>
        <taxon>Bacteria</taxon>
        <taxon>Bacillati</taxon>
        <taxon>Bacillota</taxon>
        <taxon>Clostridia</taxon>
        <taxon>Lachnospirales</taxon>
        <taxon>Lachnospiraceae</taxon>
        <taxon>Otoolea</taxon>
    </lineage>
</organism>
<protein>
    <recommendedName>
        <fullName evidence="1">HTH cro/C1-type domain-containing protein</fullName>
    </recommendedName>
</protein>
<feature type="domain" description="HTH cro/C1-type" evidence="1">
    <location>
        <begin position="12"/>
        <end position="72"/>
    </location>
</feature>
<dbReference type="AlphaFoldDB" id="A0ABC9U3G1"/>
<proteinExistence type="predicted"/>
<dbReference type="Proteomes" id="UP000016491">
    <property type="component" value="Unassembled WGS sequence"/>
</dbReference>
<accession>A0ABC9U3G1</accession>
<sequence>MGGADTLITYDKLWETMKEKQITQYRLIKYYGFSAGQIGRLKKNMYVSTHTIETLCSILDCKVEDIFEYKADETFCKQSPEPSCDESFKAVMDSEH</sequence>
<evidence type="ECO:0000313" key="2">
    <source>
        <dbReference type="EMBL" id="ERI80470.1"/>
    </source>
</evidence>
<evidence type="ECO:0000313" key="3">
    <source>
        <dbReference type="Proteomes" id="UP000016491"/>
    </source>
</evidence>
<dbReference type="EMBL" id="AWSU01000024">
    <property type="protein sequence ID" value="ERI80470.1"/>
    <property type="molecule type" value="Genomic_DNA"/>
</dbReference>
<dbReference type="SUPFAM" id="SSF47413">
    <property type="entry name" value="lambda repressor-like DNA-binding domains"/>
    <property type="match status" value="1"/>
</dbReference>
<comment type="caution">
    <text evidence="2">The sequence shown here is derived from an EMBL/GenBank/DDBJ whole genome shotgun (WGS) entry which is preliminary data.</text>
</comment>
<dbReference type="Pfam" id="PF13443">
    <property type="entry name" value="HTH_26"/>
    <property type="match status" value="1"/>
</dbReference>
<reference evidence="2 3" key="1">
    <citation type="submission" date="2013-07" db="EMBL/GenBank/DDBJ databases">
        <authorList>
            <person name="Weinstock G."/>
            <person name="Sodergren E."/>
            <person name="Wylie T."/>
            <person name="Fulton L."/>
            <person name="Fulton R."/>
            <person name="Fronick C."/>
            <person name="O'Laughlin M."/>
            <person name="Godfrey J."/>
            <person name="Miner T."/>
            <person name="Herter B."/>
            <person name="Appelbaum E."/>
            <person name="Cordes M."/>
            <person name="Lek S."/>
            <person name="Wollam A."/>
            <person name="Pepin K.H."/>
            <person name="Palsikar V.B."/>
            <person name="Mitreva M."/>
            <person name="Wilson R.K."/>
        </authorList>
    </citation>
    <scope>NUCLEOTIDE SEQUENCE [LARGE SCALE GENOMIC DNA]</scope>
    <source>
        <strain evidence="2 3">ATCC 14940</strain>
    </source>
</reference>